<dbReference type="Gene3D" id="3.40.50.1110">
    <property type="entry name" value="SGNH hydrolase"/>
    <property type="match status" value="1"/>
</dbReference>
<dbReference type="SUPFAM" id="SSF49785">
    <property type="entry name" value="Galactose-binding domain-like"/>
    <property type="match status" value="1"/>
</dbReference>
<gene>
    <name evidence="5" type="ORF">DWZ34_11500</name>
    <name evidence="4" type="ORF">DXD04_03185</name>
</gene>
<dbReference type="InterPro" id="IPR005181">
    <property type="entry name" value="SASA"/>
</dbReference>
<comment type="caution">
    <text evidence="4">The sequence shown here is derived from an EMBL/GenBank/DDBJ whole genome shotgun (WGS) entry which is preliminary data.</text>
</comment>
<dbReference type="PANTHER" id="PTHR22901">
    <property type="entry name" value="SIALATE O-ACETYLESTERASE"/>
    <property type="match status" value="1"/>
</dbReference>
<evidence type="ECO:0000259" key="3">
    <source>
        <dbReference type="Pfam" id="PF03629"/>
    </source>
</evidence>
<sequence>MKTHFIIKRFLLGLALLASCDFGAFAKVVLPVLVSDGMVLQRNAPLTIWGKADPSEKVCVKFQKKQYKVTADENGKWAVTLPAMKAGGPYSMTINDIVLNDILVGDVFLCSGQSNMELPVNRVMDKYADEIEGYENTSVRYVKVPYSYDFSQQKEDIRPVTWRPMTTENVKDFSAICYFFSRLLEEKTNVPVGIINASWGGTPVEAWVSEKGLQNFPEYVHQKALYEDTELVSRITETERLHQQAWNKVLYKSDAGLHGVTPWYAEDYDDSDWEKVDMFSDNWAIRNGRPLNGVHWFRKDFFVPEDWSGKEAVLRLGCIVDADSVFVNGHFVGTVSYQYPPRIYKVPSKLLKKGKNQLTVRLFSYGGRPSFVKEKPYKLICDGKEVNLEGGWKHKIGTVMPPSPSSTAFHYTPVGLYNGMIYPLRHYTFKGVVWYQGESNVGRWSEYSSLLGALIADWRTLFKDETLPFYIIELADFLAPDDPGRAAWAELRKQQAKTARENTHVTLIKNSDTGEWNDIHPLDKKTAATRLVEAVIQNEK</sequence>
<organism evidence="4 6">
    <name type="scientific">Phocaeicola plebeius</name>
    <dbReference type="NCBI Taxonomy" id="310297"/>
    <lineage>
        <taxon>Bacteria</taxon>
        <taxon>Pseudomonadati</taxon>
        <taxon>Bacteroidota</taxon>
        <taxon>Bacteroidia</taxon>
        <taxon>Bacteroidales</taxon>
        <taxon>Bacteroidaceae</taxon>
        <taxon>Phocaeicola</taxon>
    </lineage>
</organism>
<dbReference type="GO" id="GO:0001681">
    <property type="term" value="F:sialate O-acetylesterase activity"/>
    <property type="evidence" value="ECO:0007669"/>
    <property type="project" value="InterPro"/>
</dbReference>
<dbReference type="Pfam" id="PF03629">
    <property type="entry name" value="SASA"/>
    <property type="match status" value="2"/>
</dbReference>
<dbReference type="Gene3D" id="2.60.40.10">
    <property type="entry name" value="Immunoglobulins"/>
    <property type="match status" value="1"/>
</dbReference>
<dbReference type="InterPro" id="IPR039329">
    <property type="entry name" value="SIAE"/>
</dbReference>
<dbReference type="EMBL" id="QSQT01000004">
    <property type="protein sequence ID" value="RGK57507.1"/>
    <property type="molecule type" value="Genomic_DNA"/>
</dbReference>
<dbReference type="Gene3D" id="2.60.120.260">
    <property type="entry name" value="Galactose-binding domain-like"/>
    <property type="match status" value="1"/>
</dbReference>
<evidence type="ECO:0000256" key="2">
    <source>
        <dbReference type="SAM" id="SignalP"/>
    </source>
</evidence>
<feature type="signal peptide" evidence="2">
    <location>
        <begin position="1"/>
        <end position="26"/>
    </location>
</feature>
<evidence type="ECO:0000313" key="6">
    <source>
        <dbReference type="Proteomes" id="UP000260862"/>
    </source>
</evidence>
<evidence type="ECO:0000313" key="4">
    <source>
        <dbReference type="EMBL" id="RGK57507.1"/>
    </source>
</evidence>
<dbReference type="AlphaFoldDB" id="A0A3E4N5T2"/>
<feature type="domain" description="Sialate O-acetylesterase" evidence="3">
    <location>
        <begin position="416"/>
        <end position="519"/>
    </location>
</feature>
<keyword evidence="6" id="KW-1185">Reference proteome</keyword>
<reference evidence="6 7" key="1">
    <citation type="submission" date="2018-08" db="EMBL/GenBank/DDBJ databases">
        <title>A genome reference for cultivated species of the human gut microbiota.</title>
        <authorList>
            <person name="Zou Y."/>
            <person name="Xue W."/>
            <person name="Luo G."/>
        </authorList>
    </citation>
    <scope>NUCLEOTIDE SEQUENCE [LARGE SCALE GENOMIC DNA]</scope>
    <source>
        <strain evidence="5 7">AF31-28B-AC</strain>
        <strain evidence="4 6">TF10-3AC</strain>
    </source>
</reference>
<dbReference type="SUPFAM" id="SSF52266">
    <property type="entry name" value="SGNH hydrolase"/>
    <property type="match status" value="1"/>
</dbReference>
<dbReference type="InterPro" id="IPR008979">
    <property type="entry name" value="Galactose-bd-like_sf"/>
</dbReference>
<dbReference type="PANTHER" id="PTHR22901:SF0">
    <property type="entry name" value="SIALATE O-ACETYLESTERASE"/>
    <property type="match status" value="1"/>
</dbReference>
<dbReference type="RefSeq" id="WP_117670809.1">
    <property type="nucleotide sequence ID" value="NZ_CABOGR010000004.1"/>
</dbReference>
<evidence type="ECO:0000313" key="5">
    <source>
        <dbReference type="EMBL" id="RHM95269.1"/>
    </source>
</evidence>
<evidence type="ECO:0000313" key="7">
    <source>
        <dbReference type="Proteomes" id="UP000285109"/>
    </source>
</evidence>
<feature type="domain" description="Sialate O-acetylesterase" evidence="3">
    <location>
        <begin position="105"/>
        <end position="227"/>
    </location>
</feature>
<dbReference type="GO" id="GO:0005975">
    <property type="term" value="P:carbohydrate metabolic process"/>
    <property type="evidence" value="ECO:0007669"/>
    <property type="project" value="InterPro"/>
</dbReference>
<dbReference type="InterPro" id="IPR036514">
    <property type="entry name" value="SGNH_hydro_sf"/>
</dbReference>
<evidence type="ECO:0000256" key="1">
    <source>
        <dbReference type="ARBA" id="ARBA00022801"/>
    </source>
</evidence>
<feature type="chain" id="PRO_5041810549" evidence="2">
    <location>
        <begin position="27"/>
        <end position="540"/>
    </location>
</feature>
<dbReference type="EMBL" id="QRQK01000022">
    <property type="protein sequence ID" value="RHM95269.1"/>
    <property type="molecule type" value="Genomic_DNA"/>
</dbReference>
<dbReference type="GO" id="GO:0004553">
    <property type="term" value="F:hydrolase activity, hydrolyzing O-glycosyl compounds"/>
    <property type="evidence" value="ECO:0007669"/>
    <property type="project" value="InterPro"/>
</dbReference>
<protein>
    <submittedName>
        <fullName evidence="4">Sialate O-acetylesterase</fullName>
    </submittedName>
</protein>
<dbReference type="PROSITE" id="PS51257">
    <property type="entry name" value="PROKAR_LIPOPROTEIN"/>
    <property type="match status" value="1"/>
</dbReference>
<name>A0A3E4N5T2_9BACT</name>
<dbReference type="Proteomes" id="UP000260862">
    <property type="component" value="Unassembled WGS sequence"/>
</dbReference>
<keyword evidence="1" id="KW-0378">Hydrolase</keyword>
<dbReference type="Proteomes" id="UP000285109">
    <property type="component" value="Unassembled WGS sequence"/>
</dbReference>
<proteinExistence type="predicted"/>
<accession>A0A3E4N5T2</accession>
<dbReference type="InterPro" id="IPR013783">
    <property type="entry name" value="Ig-like_fold"/>
</dbReference>
<keyword evidence="2" id="KW-0732">Signal</keyword>